<comment type="caution">
    <text evidence="1">The sequence shown here is derived from an EMBL/GenBank/DDBJ whole genome shotgun (WGS) entry which is preliminary data.</text>
</comment>
<dbReference type="AlphaFoldDB" id="A0A0F9J6X2"/>
<organism evidence="1">
    <name type="scientific">marine sediment metagenome</name>
    <dbReference type="NCBI Taxonomy" id="412755"/>
    <lineage>
        <taxon>unclassified sequences</taxon>
        <taxon>metagenomes</taxon>
        <taxon>ecological metagenomes</taxon>
    </lineage>
</organism>
<reference evidence="1" key="1">
    <citation type="journal article" date="2015" name="Nature">
        <title>Complex archaea that bridge the gap between prokaryotes and eukaryotes.</title>
        <authorList>
            <person name="Spang A."/>
            <person name="Saw J.H."/>
            <person name="Jorgensen S.L."/>
            <person name="Zaremba-Niedzwiedzka K."/>
            <person name="Martijn J."/>
            <person name="Lind A.E."/>
            <person name="van Eijk R."/>
            <person name="Schleper C."/>
            <person name="Guy L."/>
            <person name="Ettema T.J."/>
        </authorList>
    </citation>
    <scope>NUCLEOTIDE SEQUENCE</scope>
</reference>
<name>A0A0F9J6X2_9ZZZZ</name>
<gene>
    <name evidence="1" type="ORF">LCGC14_1567380</name>
</gene>
<protein>
    <submittedName>
        <fullName evidence="1">Uncharacterized protein</fullName>
    </submittedName>
</protein>
<sequence>MQTGTHPVRSGGEVVGQASFTIYDSIEEAIENLGPAETTAKINAQLRTDALNAVRSEHTGKPTKIRIKEMAIEELTKEDHDRIAGDTSVLKEVIAAREAAIRNRLGIDE</sequence>
<proteinExistence type="predicted"/>
<dbReference type="EMBL" id="LAZR01012178">
    <property type="protein sequence ID" value="KKM28164.1"/>
    <property type="molecule type" value="Genomic_DNA"/>
</dbReference>
<evidence type="ECO:0000313" key="1">
    <source>
        <dbReference type="EMBL" id="KKM28164.1"/>
    </source>
</evidence>
<accession>A0A0F9J6X2</accession>